<dbReference type="EMBL" id="JAYKYQ010000001">
    <property type="protein sequence ID" value="MEB3508665.1"/>
    <property type="molecule type" value="Genomic_DNA"/>
</dbReference>
<proteinExistence type="predicted"/>
<keyword evidence="1" id="KW-0472">Membrane</keyword>
<evidence type="ECO:0000256" key="1">
    <source>
        <dbReference type="SAM" id="Phobius"/>
    </source>
</evidence>
<gene>
    <name evidence="2" type="ORF">U3653_01390</name>
</gene>
<sequence length="139" mass="15054">MLAIKLLVWGLVAGLLSTAAMAVFYSNPWVVRVHTHHRKTTLAGPGEHPLPRSFTANFLGTQLEAYVMTIGYAWLHPLLPMNGPTGAIALAALFAALRVCAPVWALWMRRAYSHGYLAVEVAAGVLSSLVVTLALYVLM</sequence>
<dbReference type="Proteomes" id="UP001348098">
    <property type="component" value="Unassembled WGS sequence"/>
</dbReference>
<keyword evidence="1" id="KW-1133">Transmembrane helix</keyword>
<keyword evidence="3" id="KW-1185">Reference proteome</keyword>
<protein>
    <recommendedName>
        <fullName evidence="4">MAPEG family protein</fullName>
    </recommendedName>
</protein>
<evidence type="ECO:0000313" key="2">
    <source>
        <dbReference type="EMBL" id="MEB3508665.1"/>
    </source>
</evidence>
<comment type="caution">
    <text evidence="2">The sequence shown here is derived from an EMBL/GenBank/DDBJ whole genome shotgun (WGS) entry which is preliminary data.</text>
</comment>
<evidence type="ECO:0008006" key="4">
    <source>
        <dbReference type="Google" id="ProtNLM"/>
    </source>
</evidence>
<dbReference type="RefSeq" id="WP_195080970.1">
    <property type="nucleotide sequence ID" value="NZ_JAYESH010000018.1"/>
</dbReference>
<evidence type="ECO:0000313" key="3">
    <source>
        <dbReference type="Proteomes" id="UP001348098"/>
    </source>
</evidence>
<keyword evidence="1" id="KW-0812">Transmembrane</keyword>
<organism evidence="2 3">
    <name type="scientific">Nocardia implantans</name>
    <dbReference type="NCBI Taxonomy" id="3108168"/>
    <lineage>
        <taxon>Bacteria</taxon>
        <taxon>Bacillati</taxon>
        <taxon>Actinomycetota</taxon>
        <taxon>Actinomycetes</taxon>
        <taxon>Mycobacteriales</taxon>
        <taxon>Nocardiaceae</taxon>
        <taxon>Nocardia</taxon>
    </lineage>
</organism>
<feature type="transmembrane region" description="Helical" evidence="1">
    <location>
        <begin position="87"/>
        <end position="107"/>
    </location>
</feature>
<reference evidence="2 3" key="1">
    <citation type="submission" date="2023-12" db="EMBL/GenBank/DDBJ databases">
        <title>novel species in genus Nocarida.</title>
        <authorList>
            <person name="Li Z."/>
        </authorList>
    </citation>
    <scope>NUCLEOTIDE SEQUENCE [LARGE SCALE GENOMIC DNA]</scope>
    <source>
        <strain evidence="2 3">CDC186</strain>
    </source>
</reference>
<name>A0ABU6AMF1_9NOCA</name>
<feature type="transmembrane region" description="Helical" evidence="1">
    <location>
        <begin position="113"/>
        <end position="138"/>
    </location>
</feature>
<accession>A0ABU6AMF1</accession>